<evidence type="ECO:0000313" key="2">
    <source>
        <dbReference type="EMBL" id="KAK7579888.1"/>
    </source>
</evidence>
<comment type="caution">
    <text evidence="2">The sequence shown here is derived from an EMBL/GenBank/DDBJ whole genome shotgun (WGS) entry which is preliminary data.</text>
</comment>
<evidence type="ECO:0000256" key="1">
    <source>
        <dbReference type="SAM" id="MobiDB-lite"/>
    </source>
</evidence>
<accession>A0AAN9TDH6</accession>
<reference evidence="2 3" key="1">
    <citation type="submission" date="2024-03" db="EMBL/GenBank/DDBJ databases">
        <title>Adaptation during the transition from Ophiocordyceps entomopathogen to insect associate is accompanied by gene loss and intensified selection.</title>
        <authorList>
            <person name="Ward C.M."/>
            <person name="Onetto C.A."/>
            <person name="Borneman A.R."/>
        </authorList>
    </citation>
    <scope>NUCLEOTIDE SEQUENCE [LARGE SCALE GENOMIC DNA]</scope>
    <source>
        <strain evidence="2">AWRI1</strain>
        <tissue evidence="2">Single Adult Female</tissue>
    </source>
</reference>
<dbReference type="Proteomes" id="UP001367676">
    <property type="component" value="Unassembled WGS sequence"/>
</dbReference>
<dbReference type="EMBL" id="JBBCAQ010000034">
    <property type="protein sequence ID" value="KAK7579888.1"/>
    <property type="molecule type" value="Genomic_DNA"/>
</dbReference>
<proteinExistence type="predicted"/>
<dbReference type="AlphaFoldDB" id="A0AAN9TDH6"/>
<feature type="region of interest" description="Disordered" evidence="1">
    <location>
        <begin position="1"/>
        <end position="20"/>
    </location>
</feature>
<keyword evidence="3" id="KW-1185">Reference proteome</keyword>
<evidence type="ECO:0000313" key="3">
    <source>
        <dbReference type="Proteomes" id="UP001367676"/>
    </source>
</evidence>
<sequence>MSKYPPKDHPKPPVAPWGSHPLVLNGAAKAKPAAKDHILVAVLVMRNTQRDGKRTEIWPCLLDLPSGRPLGGPHEANVDE</sequence>
<name>A0AAN9TDH6_9HEMI</name>
<gene>
    <name evidence="2" type="ORF">V9T40_000517</name>
</gene>
<organism evidence="2 3">
    <name type="scientific">Parthenolecanium corni</name>
    <dbReference type="NCBI Taxonomy" id="536013"/>
    <lineage>
        <taxon>Eukaryota</taxon>
        <taxon>Metazoa</taxon>
        <taxon>Ecdysozoa</taxon>
        <taxon>Arthropoda</taxon>
        <taxon>Hexapoda</taxon>
        <taxon>Insecta</taxon>
        <taxon>Pterygota</taxon>
        <taxon>Neoptera</taxon>
        <taxon>Paraneoptera</taxon>
        <taxon>Hemiptera</taxon>
        <taxon>Sternorrhyncha</taxon>
        <taxon>Coccoidea</taxon>
        <taxon>Coccidae</taxon>
        <taxon>Parthenolecanium</taxon>
    </lineage>
</organism>
<protein>
    <submittedName>
        <fullName evidence="2">Uncharacterized protein</fullName>
    </submittedName>
</protein>
<feature type="compositionally biased region" description="Basic and acidic residues" evidence="1">
    <location>
        <begin position="1"/>
        <end position="11"/>
    </location>
</feature>